<protein>
    <submittedName>
        <fullName evidence="1">Uncharacterized protein</fullName>
    </submittedName>
</protein>
<reference evidence="1 2" key="1">
    <citation type="submission" date="2018-03" db="EMBL/GenBank/DDBJ databases">
        <title>Genomic Encyclopedia of Archaeal and Bacterial Type Strains, Phase II (KMG-II): from individual species to whole genera.</title>
        <authorList>
            <person name="Goeker M."/>
        </authorList>
    </citation>
    <scope>NUCLEOTIDE SEQUENCE [LARGE SCALE GENOMIC DNA]</scope>
    <source>
        <strain evidence="1 2">DSM 100214</strain>
    </source>
</reference>
<evidence type="ECO:0000313" key="2">
    <source>
        <dbReference type="Proteomes" id="UP000247973"/>
    </source>
</evidence>
<name>A0A2V3PR69_9BACT</name>
<dbReference type="Proteomes" id="UP000247973">
    <property type="component" value="Unassembled WGS sequence"/>
</dbReference>
<gene>
    <name evidence="1" type="ORF">CLV62_10491</name>
</gene>
<evidence type="ECO:0000313" key="1">
    <source>
        <dbReference type="EMBL" id="PXV66830.1"/>
    </source>
</evidence>
<sequence length="57" mass="6660">MNYQVDLKDAEQADRLTIIIGCRQYFIYEQNGKLHIVVDSKDRMQIEPCSNNSIDLI</sequence>
<dbReference type="AlphaFoldDB" id="A0A2V3PR69"/>
<dbReference type="EMBL" id="QICL01000004">
    <property type="protein sequence ID" value="PXV66830.1"/>
    <property type="molecule type" value="Genomic_DNA"/>
</dbReference>
<keyword evidence="2" id="KW-1185">Reference proteome</keyword>
<organism evidence="1 2">
    <name type="scientific">Dysgonomonas alginatilytica</name>
    <dbReference type="NCBI Taxonomy" id="1605892"/>
    <lineage>
        <taxon>Bacteria</taxon>
        <taxon>Pseudomonadati</taxon>
        <taxon>Bacteroidota</taxon>
        <taxon>Bacteroidia</taxon>
        <taxon>Bacteroidales</taxon>
        <taxon>Dysgonomonadaceae</taxon>
        <taxon>Dysgonomonas</taxon>
    </lineage>
</organism>
<dbReference type="RefSeq" id="WP_170120019.1">
    <property type="nucleotide sequence ID" value="NZ_QICL01000004.1"/>
</dbReference>
<proteinExistence type="predicted"/>
<comment type="caution">
    <text evidence="1">The sequence shown here is derived from an EMBL/GenBank/DDBJ whole genome shotgun (WGS) entry which is preliminary data.</text>
</comment>
<accession>A0A2V3PR69</accession>